<evidence type="ECO:0000256" key="4">
    <source>
        <dbReference type="ARBA" id="ARBA00022989"/>
    </source>
</evidence>
<dbReference type="GO" id="GO:0005412">
    <property type="term" value="F:D-glucose:sodium symporter activity"/>
    <property type="evidence" value="ECO:0007669"/>
    <property type="project" value="TreeGrafter"/>
</dbReference>
<evidence type="ECO:0000256" key="3">
    <source>
        <dbReference type="ARBA" id="ARBA00022692"/>
    </source>
</evidence>
<feature type="transmembrane region" description="Helical" evidence="7">
    <location>
        <begin position="37"/>
        <end position="56"/>
    </location>
</feature>
<evidence type="ECO:0000313" key="8">
    <source>
        <dbReference type="EMBL" id="ASV74268.1"/>
    </source>
</evidence>
<dbReference type="KEGG" id="ttf:THTE_1666"/>
<comment type="similarity">
    <text evidence="2 6">Belongs to the sodium:solute symporter (SSF) (TC 2.A.21) family.</text>
</comment>
<proteinExistence type="inferred from homology"/>
<dbReference type="Pfam" id="PF00474">
    <property type="entry name" value="SSF"/>
    <property type="match status" value="2"/>
</dbReference>
<name>A0A286RE75_9BACT</name>
<feature type="transmembrane region" description="Helical" evidence="7">
    <location>
        <begin position="260"/>
        <end position="278"/>
    </location>
</feature>
<sequence length="650" mass="71172">MTGLDWLIIGAYFAVLYGLAWWVILRGKDTADDYFLAGRNLGWFIVGASIFASNIGSEHLVGLAGSGCTDGVAMAHYELHAWCLLILAWVFVPFYLRSKVFTMPEFLEKRFSPGARWLLSLISLVAYVLTKIAVGIFAGGVVFQTLLPEVHLTIGSFELNSFWVGSVLVIVLTGLYTVLGGMRAVAYTEALQTFILVAGSALVTIYGLMALGGWGQLRQICGSEMFNLWKPLAPEGWTGTWKPVLDEKAKVMAWYFNSNYPWLGMLICAPISGLWYWCTDQYIVQRCLGAPSEKEARRGAIWAAVLKLLPVFIFIIPGMICLALSVSGRSEALRNEFFQADLEKVLSSEGASQAEVKRIAIGRVVVPNGEQKIIAGQSVVTNGKIAVVGGTVEPVEGGLAVTRGVVYVNSQATQAAFPLIVRHVLPPGFRGIVVAGLLAALMSSLSGVFNASSTLFTMDFYSKLRPSASQHELVWTGRVATTTMVLIGLAWIPVIQGARGLYDYLQSVQGYLAPPIFTVFFLGVFWKRLNAKGCLWALAVGFALGVFRLAVDTPVKLFGVQYPEGSFLWIVNNIFFQYFAVLIFVVSVTVMIVASYLSAPPDESKIQGLTFGTITEEQRRQSRATWNWRDVAASAFVLACIIAAYLYFRG</sequence>
<dbReference type="InterPro" id="IPR001734">
    <property type="entry name" value="Na/solute_symporter"/>
</dbReference>
<feature type="transmembrane region" description="Helical" evidence="7">
    <location>
        <begin position="628"/>
        <end position="648"/>
    </location>
</feature>
<dbReference type="InterPro" id="IPR038377">
    <property type="entry name" value="Na/Glc_symporter_sf"/>
</dbReference>
<dbReference type="GO" id="GO:0005886">
    <property type="term" value="C:plasma membrane"/>
    <property type="evidence" value="ECO:0007669"/>
    <property type="project" value="TreeGrafter"/>
</dbReference>
<comment type="subcellular location">
    <subcellularLocation>
        <location evidence="1">Membrane</location>
        <topology evidence="1">Multi-pass membrane protein</topology>
    </subcellularLocation>
</comment>
<gene>
    <name evidence="8" type="ORF">THTE_1666</name>
</gene>
<evidence type="ECO:0000256" key="5">
    <source>
        <dbReference type="ARBA" id="ARBA00023136"/>
    </source>
</evidence>
<evidence type="ECO:0000256" key="1">
    <source>
        <dbReference type="ARBA" id="ARBA00004141"/>
    </source>
</evidence>
<dbReference type="NCBIfam" id="TIGR00813">
    <property type="entry name" value="sss"/>
    <property type="match status" value="1"/>
</dbReference>
<dbReference type="EMBL" id="CP018477">
    <property type="protein sequence ID" value="ASV74268.1"/>
    <property type="molecule type" value="Genomic_DNA"/>
</dbReference>
<reference evidence="8 9" key="1">
    <citation type="journal article" name="Front. Microbiol.">
        <title>Sugar Metabolism of the First Thermophilic Planctomycete Thermogutta terrifontis: Comparative Genomic and Transcriptomic Approaches.</title>
        <authorList>
            <person name="Elcheninov A.G."/>
            <person name="Menzel P."/>
            <person name="Gudbergsdottir S.R."/>
            <person name="Slesarev A.I."/>
            <person name="Kadnikov V.V."/>
            <person name="Krogh A."/>
            <person name="Bonch-Osmolovskaya E.A."/>
            <person name="Peng X."/>
            <person name="Kublanov I.V."/>
        </authorList>
    </citation>
    <scope>NUCLEOTIDE SEQUENCE [LARGE SCALE GENOMIC DNA]</scope>
    <source>
        <strain evidence="8 9">R1</strain>
    </source>
</reference>
<keyword evidence="5 7" id="KW-0472">Membrane</keyword>
<protein>
    <submittedName>
        <fullName evidence="8">Sodium/glucose cotransporter 1</fullName>
    </submittedName>
</protein>
<feature type="transmembrane region" description="Helical" evidence="7">
    <location>
        <begin position="432"/>
        <end position="452"/>
    </location>
</feature>
<dbReference type="PANTHER" id="PTHR11819">
    <property type="entry name" value="SOLUTE CARRIER FAMILY 5"/>
    <property type="match status" value="1"/>
</dbReference>
<feature type="transmembrane region" description="Helical" evidence="7">
    <location>
        <begin position="473"/>
        <end position="496"/>
    </location>
</feature>
<dbReference type="PANTHER" id="PTHR11819:SF195">
    <property type="entry name" value="SODIUM_GLUCOSE COTRANSPORTER 4"/>
    <property type="match status" value="1"/>
</dbReference>
<organism evidence="8 9">
    <name type="scientific">Thermogutta terrifontis</name>
    <dbReference type="NCBI Taxonomy" id="1331910"/>
    <lineage>
        <taxon>Bacteria</taxon>
        <taxon>Pseudomonadati</taxon>
        <taxon>Planctomycetota</taxon>
        <taxon>Planctomycetia</taxon>
        <taxon>Pirellulales</taxon>
        <taxon>Thermoguttaceae</taxon>
        <taxon>Thermogutta</taxon>
    </lineage>
</organism>
<feature type="transmembrane region" description="Helical" evidence="7">
    <location>
        <begin position="533"/>
        <end position="551"/>
    </location>
</feature>
<feature type="transmembrane region" description="Helical" evidence="7">
    <location>
        <begin position="79"/>
        <end position="96"/>
    </location>
</feature>
<feature type="transmembrane region" description="Helical" evidence="7">
    <location>
        <begin position="508"/>
        <end position="526"/>
    </location>
</feature>
<evidence type="ECO:0000313" key="9">
    <source>
        <dbReference type="Proteomes" id="UP000215086"/>
    </source>
</evidence>
<dbReference type="CDD" id="cd10329">
    <property type="entry name" value="SLC5sbd_SGLT1-like"/>
    <property type="match status" value="1"/>
</dbReference>
<feature type="transmembrane region" description="Helical" evidence="7">
    <location>
        <begin position="194"/>
        <end position="215"/>
    </location>
</feature>
<feature type="transmembrane region" description="Helical" evidence="7">
    <location>
        <begin position="299"/>
        <end position="326"/>
    </location>
</feature>
<dbReference type="Gene3D" id="1.20.1730.10">
    <property type="entry name" value="Sodium/glucose cotransporter"/>
    <property type="match status" value="1"/>
</dbReference>
<accession>A0A286RE75</accession>
<feature type="transmembrane region" description="Helical" evidence="7">
    <location>
        <begin position="162"/>
        <end position="182"/>
    </location>
</feature>
<dbReference type="AlphaFoldDB" id="A0A286RE75"/>
<evidence type="ECO:0000256" key="6">
    <source>
        <dbReference type="RuleBase" id="RU362091"/>
    </source>
</evidence>
<feature type="transmembrane region" description="Helical" evidence="7">
    <location>
        <begin position="6"/>
        <end position="25"/>
    </location>
</feature>
<keyword evidence="3 7" id="KW-0812">Transmembrane</keyword>
<feature type="transmembrane region" description="Helical" evidence="7">
    <location>
        <begin position="117"/>
        <end position="142"/>
    </location>
</feature>
<evidence type="ECO:0000256" key="2">
    <source>
        <dbReference type="ARBA" id="ARBA00006434"/>
    </source>
</evidence>
<dbReference type="RefSeq" id="WP_237260217.1">
    <property type="nucleotide sequence ID" value="NZ_CP018477.1"/>
</dbReference>
<feature type="transmembrane region" description="Helical" evidence="7">
    <location>
        <begin position="575"/>
        <end position="597"/>
    </location>
</feature>
<dbReference type="PROSITE" id="PS50283">
    <property type="entry name" value="NA_SOLUT_SYMP_3"/>
    <property type="match status" value="1"/>
</dbReference>
<evidence type="ECO:0000256" key="7">
    <source>
        <dbReference type="SAM" id="Phobius"/>
    </source>
</evidence>
<dbReference type="Proteomes" id="UP000215086">
    <property type="component" value="Chromosome"/>
</dbReference>
<keyword evidence="9" id="KW-1185">Reference proteome</keyword>
<keyword evidence="4 7" id="KW-1133">Transmembrane helix</keyword>